<dbReference type="EMBL" id="JDYK01000003">
    <property type="protein sequence ID" value="EWS82445.1"/>
    <property type="molecule type" value="Genomic_DNA"/>
</dbReference>
<dbReference type="STRING" id="396014.BF93_10870"/>
<dbReference type="SUPFAM" id="SSF54427">
    <property type="entry name" value="NTF2-like"/>
    <property type="match status" value="1"/>
</dbReference>
<dbReference type="RefSeq" id="WP_038370684.1">
    <property type="nucleotide sequence ID" value="NZ_KK069989.1"/>
</dbReference>
<name>Z9JVP0_9MICO</name>
<dbReference type="OrthoDB" id="4793450at2"/>
<proteinExistence type="predicted"/>
<keyword evidence="1" id="KW-0472">Membrane</keyword>
<dbReference type="PATRIC" id="fig|396014.3.peg.685"/>
<evidence type="ECO:0000313" key="2">
    <source>
        <dbReference type="EMBL" id="EWS82445.1"/>
    </source>
</evidence>
<dbReference type="HOGENOM" id="CLU_1692134_0_0_11"/>
<accession>Z9JVP0</accession>
<sequence length="155" mass="16660">MVTTPPSSPGRRSLPWIIGGCSCALVLVLLFAAGIGVAVFFSGRSDPEETATDYYLAWVEADCETFRAVTTEEFRADGLATCEDFVESAQNVGLSADGFTITGSSVDGSTATVALEETYSADGEMWEGAFEMQMVRDGGRWKVDAVQETEEYQPV</sequence>
<organism evidence="2 3">
    <name type="scientific">Brachybacterium phenoliresistens</name>
    <dbReference type="NCBI Taxonomy" id="396014"/>
    <lineage>
        <taxon>Bacteria</taxon>
        <taxon>Bacillati</taxon>
        <taxon>Actinomycetota</taxon>
        <taxon>Actinomycetes</taxon>
        <taxon>Micrococcales</taxon>
        <taxon>Dermabacteraceae</taxon>
        <taxon>Brachybacterium</taxon>
    </lineage>
</organism>
<evidence type="ECO:0000313" key="3">
    <source>
        <dbReference type="Proteomes" id="UP000023067"/>
    </source>
</evidence>
<feature type="transmembrane region" description="Helical" evidence="1">
    <location>
        <begin position="16"/>
        <end position="41"/>
    </location>
</feature>
<dbReference type="AlphaFoldDB" id="Z9JVP0"/>
<dbReference type="eggNOG" id="ENOG5031E65">
    <property type="taxonomic scope" value="Bacteria"/>
</dbReference>
<keyword evidence="3" id="KW-1185">Reference proteome</keyword>
<reference evidence="2 3" key="1">
    <citation type="submission" date="2014-02" db="EMBL/GenBank/DDBJ databases">
        <title>Genome sequence of Brachybacterium phenoliresistens strain W13A50.</title>
        <authorList>
            <person name="Wang X."/>
        </authorList>
    </citation>
    <scope>NUCLEOTIDE SEQUENCE [LARGE SCALE GENOMIC DNA]</scope>
    <source>
        <strain evidence="2 3">W13A50</strain>
    </source>
</reference>
<keyword evidence="1" id="KW-0812">Transmembrane</keyword>
<dbReference type="Proteomes" id="UP000023067">
    <property type="component" value="Unassembled WGS sequence"/>
</dbReference>
<dbReference type="InterPro" id="IPR032710">
    <property type="entry name" value="NTF2-like_dom_sf"/>
</dbReference>
<keyword evidence="1" id="KW-1133">Transmembrane helix</keyword>
<gene>
    <name evidence="2" type="ORF">BF93_10870</name>
</gene>
<evidence type="ECO:0000256" key="1">
    <source>
        <dbReference type="SAM" id="Phobius"/>
    </source>
</evidence>
<comment type="caution">
    <text evidence="2">The sequence shown here is derived from an EMBL/GenBank/DDBJ whole genome shotgun (WGS) entry which is preliminary data.</text>
</comment>
<protein>
    <submittedName>
        <fullName evidence="2">Uncharacterized protein</fullName>
    </submittedName>
</protein>